<keyword evidence="1" id="KW-0813">Transport</keyword>
<dbReference type="PANTHER" id="PTHR30477:SF18">
    <property type="entry name" value="METAL TRANSPORT SYSTEM MEMBRANE PROTEIN CT_417-RELATED"/>
    <property type="match status" value="1"/>
</dbReference>
<dbReference type="AlphaFoldDB" id="A0A662D511"/>
<dbReference type="GO" id="GO:0055085">
    <property type="term" value="P:transmembrane transport"/>
    <property type="evidence" value="ECO:0007669"/>
    <property type="project" value="InterPro"/>
</dbReference>
<feature type="non-terminal residue" evidence="3">
    <location>
        <position position="55"/>
    </location>
</feature>
<comment type="subcellular location">
    <subcellularLocation>
        <location evidence="1">Cell membrane</location>
        <topology evidence="1">Multi-pass membrane protein</topology>
    </subcellularLocation>
</comment>
<keyword evidence="2" id="KW-0472">Membrane</keyword>
<sequence length="55" mass="5881">MMTLLKYEFMRNALLAGLLASFICGIIGVFVILKRIVFISGGIAHSSFGGIGLGY</sequence>
<accession>A0A662D511</accession>
<dbReference type="Pfam" id="PF00950">
    <property type="entry name" value="ABC-3"/>
    <property type="match status" value="1"/>
</dbReference>
<comment type="caution">
    <text evidence="3">The sequence shown here is derived from an EMBL/GenBank/DDBJ whole genome shotgun (WGS) entry which is preliminary data.</text>
</comment>
<comment type="similarity">
    <text evidence="1">Belongs to the ABC-3 integral membrane protein family.</text>
</comment>
<proteinExistence type="inferred from homology"/>
<protein>
    <submittedName>
        <fullName evidence="3">Metal ABC transporter permease</fullName>
    </submittedName>
</protein>
<dbReference type="EMBL" id="QMPY01000032">
    <property type="protein sequence ID" value="RLE08320.1"/>
    <property type="molecule type" value="Genomic_DNA"/>
</dbReference>
<organism evidence="3 4">
    <name type="scientific">Aerophobetes bacterium</name>
    <dbReference type="NCBI Taxonomy" id="2030807"/>
    <lineage>
        <taxon>Bacteria</taxon>
        <taxon>Candidatus Aerophobota</taxon>
    </lineage>
</organism>
<gene>
    <name evidence="3" type="ORF">DRZ78_01280</name>
</gene>
<evidence type="ECO:0000256" key="2">
    <source>
        <dbReference type="SAM" id="Phobius"/>
    </source>
</evidence>
<evidence type="ECO:0000313" key="3">
    <source>
        <dbReference type="EMBL" id="RLE08320.1"/>
    </source>
</evidence>
<reference evidence="3 4" key="1">
    <citation type="submission" date="2018-06" db="EMBL/GenBank/DDBJ databases">
        <title>Extensive metabolic versatility and redundancy in microbially diverse, dynamic hydrothermal sediments.</title>
        <authorList>
            <person name="Dombrowski N."/>
            <person name="Teske A."/>
            <person name="Baker B.J."/>
        </authorList>
    </citation>
    <scope>NUCLEOTIDE SEQUENCE [LARGE SCALE GENOMIC DNA]</scope>
    <source>
        <strain evidence="3">B7_G13</strain>
    </source>
</reference>
<keyword evidence="2" id="KW-1133">Transmembrane helix</keyword>
<dbReference type="InterPro" id="IPR001626">
    <property type="entry name" value="ABC_TroCD"/>
</dbReference>
<keyword evidence="1 2" id="KW-0812">Transmembrane</keyword>
<dbReference type="GO" id="GO:0010043">
    <property type="term" value="P:response to zinc ion"/>
    <property type="evidence" value="ECO:0007669"/>
    <property type="project" value="TreeGrafter"/>
</dbReference>
<dbReference type="PANTHER" id="PTHR30477">
    <property type="entry name" value="ABC-TRANSPORTER METAL-BINDING PROTEIN"/>
    <property type="match status" value="1"/>
</dbReference>
<evidence type="ECO:0000256" key="1">
    <source>
        <dbReference type="RuleBase" id="RU003943"/>
    </source>
</evidence>
<feature type="transmembrane region" description="Helical" evidence="2">
    <location>
        <begin position="12"/>
        <end position="33"/>
    </location>
</feature>
<dbReference type="Proteomes" id="UP000277457">
    <property type="component" value="Unassembled WGS sequence"/>
</dbReference>
<dbReference type="GO" id="GO:0043190">
    <property type="term" value="C:ATP-binding cassette (ABC) transporter complex"/>
    <property type="evidence" value="ECO:0007669"/>
    <property type="project" value="InterPro"/>
</dbReference>
<evidence type="ECO:0000313" key="4">
    <source>
        <dbReference type="Proteomes" id="UP000277457"/>
    </source>
</evidence>
<name>A0A662D511_UNCAE</name>